<proteinExistence type="predicted"/>
<protein>
    <submittedName>
        <fullName evidence="1">Uncharacterized protein</fullName>
    </submittedName>
</protein>
<dbReference type="EMBL" id="PEYW01000024">
    <property type="protein sequence ID" value="PIS20855.1"/>
    <property type="molecule type" value="Genomic_DNA"/>
</dbReference>
<dbReference type="AlphaFoldDB" id="A0A2H0X7N8"/>
<evidence type="ECO:0000313" key="2">
    <source>
        <dbReference type="Proteomes" id="UP000231414"/>
    </source>
</evidence>
<organism evidence="1 2">
    <name type="scientific">candidate division WWE3 bacterium CG08_land_8_20_14_0_20_43_13</name>
    <dbReference type="NCBI Taxonomy" id="1975087"/>
    <lineage>
        <taxon>Bacteria</taxon>
        <taxon>Katanobacteria</taxon>
    </lineage>
</organism>
<sequence>MQITNYKFQINSNIKILNTKHLSADRQEFKCSKFKYQNIIIFLVLNLEKFESAPSLPAEEEGS</sequence>
<dbReference type="Proteomes" id="UP000231414">
    <property type="component" value="Unassembled WGS sequence"/>
</dbReference>
<comment type="caution">
    <text evidence="1">The sequence shown here is derived from an EMBL/GenBank/DDBJ whole genome shotgun (WGS) entry which is preliminary data.</text>
</comment>
<gene>
    <name evidence="1" type="ORF">COT52_01585</name>
</gene>
<reference evidence="2" key="1">
    <citation type="submission" date="2017-09" db="EMBL/GenBank/DDBJ databases">
        <title>Depth-based differentiation of microbial function through sediment-hosted aquifers and enrichment of novel symbionts in the deep terrestrial subsurface.</title>
        <authorList>
            <person name="Probst A.J."/>
            <person name="Ladd B."/>
            <person name="Jarett J.K."/>
            <person name="Geller-Mcgrath D.E."/>
            <person name="Sieber C.M.K."/>
            <person name="Emerson J.B."/>
            <person name="Anantharaman K."/>
            <person name="Thomas B.C."/>
            <person name="Malmstrom R."/>
            <person name="Stieglmeier M."/>
            <person name="Klingl A."/>
            <person name="Woyke T."/>
            <person name="Ryan C.M."/>
            <person name="Banfield J.F."/>
        </authorList>
    </citation>
    <scope>NUCLEOTIDE SEQUENCE [LARGE SCALE GENOMIC DNA]</scope>
</reference>
<accession>A0A2H0X7N8</accession>
<evidence type="ECO:0000313" key="1">
    <source>
        <dbReference type="EMBL" id="PIS20855.1"/>
    </source>
</evidence>
<name>A0A2H0X7N8_UNCKA</name>